<keyword evidence="1" id="KW-0175">Coiled coil</keyword>
<proteinExistence type="predicted"/>
<dbReference type="EMBL" id="JAUSUF010000006">
    <property type="protein sequence ID" value="MDQ0150027.1"/>
    <property type="molecule type" value="Genomic_DNA"/>
</dbReference>
<dbReference type="RefSeq" id="WP_307486320.1">
    <property type="nucleotide sequence ID" value="NZ_JAUSUF010000006.1"/>
</dbReference>
<feature type="coiled-coil region" evidence="1">
    <location>
        <begin position="296"/>
        <end position="323"/>
    </location>
</feature>
<reference evidence="2 3" key="1">
    <citation type="submission" date="2023-07" db="EMBL/GenBank/DDBJ databases">
        <title>Genomic Encyclopedia of Type Strains, Phase IV (KMG-IV): sequencing the most valuable type-strain genomes for metagenomic binning, comparative biology and taxonomic classification.</title>
        <authorList>
            <person name="Goeker M."/>
        </authorList>
    </citation>
    <scope>NUCLEOTIDE SEQUENCE [LARGE SCALE GENOMIC DNA]</scope>
    <source>
        <strain evidence="2 3">DSM 20694</strain>
    </source>
</reference>
<accession>A0ABT9UUP7</accession>
<organism evidence="2 3">
    <name type="scientific">Eubacterium multiforme</name>
    <dbReference type="NCBI Taxonomy" id="83339"/>
    <lineage>
        <taxon>Bacteria</taxon>
        <taxon>Bacillati</taxon>
        <taxon>Bacillota</taxon>
        <taxon>Clostridia</taxon>
        <taxon>Eubacteriales</taxon>
        <taxon>Eubacteriaceae</taxon>
        <taxon>Eubacterium</taxon>
    </lineage>
</organism>
<evidence type="ECO:0000313" key="2">
    <source>
        <dbReference type="EMBL" id="MDQ0150027.1"/>
    </source>
</evidence>
<dbReference type="Proteomes" id="UP001228504">
    <property type="component" value="Unassembled WGS sequence"/>
</dbReference>
<gene>
    <name evidence="2" type="ORF">J2S18_001963</name>
</gene>
<name>A0ABT9UUP7_9FIRM</name>
<protein>
    <submittedName>
        <fullName evidence="2">Uncharacterized protein</fullName>
    </submittedName>
</protein>
<comment type="caution">
    <text evidence="2">The sequence shown here is derived from an EMBL/GenBank/DDBJ whole genome shotgun (WGS) entry which is preliminary data.</text>
</comment>
<evidence type="ECO:0000313" key="3">
    <source>
        <dbReference type="Proteomes" id="UP001228504"/>
    </source>
</evidence>
<sequence length="346" mass="40868">MIKFSNWYFKDFTEIDDVINVLNRNKEHIIKMDWDERDLKNAIINIDGFDINSKREIEVDGEKIEHIYFRVRIEYAKKIWSKDDSLEDRMNWFEENILIYKDKTKIKLIILSSKTHASSIIKKFFKESIWGEIIEDNNIDKDLLYWMFYRLREYKNDELMNGCKLYLTGLVSYMGKSKDEINAIRGQGVRVGALLGTLAFIFNDDNLKALKPEIQYKDHILVSELKFNNGNKISDANYVGSLMRYNDDEKVIALTILMCRKILPTIVEAYNESKVRGEWTAHVKLSFLRNIGNVIDENVQAQLKKIQDEIKELENSEEEEDDDLVYSIVDEQIELELENELDELEE</sequence>
<keyword evidence="3" id="KW-1185">Reference proteome</keyword>
<evidence type="ECO:0000256" key="1">
    <source>
        <dbReference type="SAM" id="Coils"/>
    </source>
</evidence>